<reference evidence="1" key="1">
    <citation type="submission" date="2021-01" db="EMBL/GenBank/DDBJ databases">
        <title>Whole genome shotgun sequence of Actinocatenispora rupis NBRC 107355.</title>
        <authorList>
            <person name="Komaki H."/>
            <person name="Tamura T."/>
        </authorList>
    </citation>
    <scope>NUCLEOTIDE SEQUENCE</scope>
    <source>
        <strain evidence="1">NBRC 107355</strain>
    </source>
</reference>
<dbReference type="InterPro" id="IPR036894">
    <property type="entry name" value="YbaB-like_sf"/>
</dbReference>
<accession>A0A8J3J2N8</accession>
<evidence type="ECO:0000313" key="1">
    <source>
        <dbReference type="EMBL" id="GID14681.1"/>
    </source>
</evidence>
<proteinExistence type="predicted"/>
<dbReference type="InterPro" id="IPR004401">
    <property type="entry name" value="YbaB/EbfC"/>
</dbReference>
<organism evidence="1 2">
    <name type="scientific">Actinocatenispora rupis</name>
    <dbReference type="NCBI Taxonomy" id="519421"/>
    <lineage>
        <taxon>Bacteria</taxon>
        <taxon>Bacillati</taxon>
        <taxon>Actinomycetota</taxon>
        <taxon>Actinomycetes</taxon>
        <taxon>Micromonosporales</taxon>
        <taxon>Micromonosporaceae</taxon>
        <taxon>Actinocatenispora</taxon>
    </lineage>
</organism>
<dbReference type="RefSeq" id="WP_203662535.1">
    <property type="nucleotide sequence ID" value="NZ_BAAAZM010000017.1"/>
</dbReference>
<evidence type="ECO:0008006" key="3">
    <source>
        <dbReference type="Google" id="ProtNLM"/>
    </source>
</evidence>
<dbReference type="Proteomes" id="UP000612808">
    <property type="component" value="Unassembled WGS sequence"/>
</dbReference>
<keyword evidence="2" id="KW-1185">Reference proteome</keyword>
<sequence>MAFSTEEQRAALAAAQARLAEVTGVLSAPTEHAGTDPDGLARATVDGSGQVTGVEFAPAVQQIPAEYVAAAVVAALDAAEAQRVDAITGQLGGTTR</sequence>
<dbReference type="AlphaFoldDB" id="A0A8J3J2N8"/>
<name>A0A8J3J2N8_9ACTN</name>
<gene>
    <name evidence="1" type="ORF">Aru02nite_55700</name>
</gene>
<dbReference type="SUPFAM" id="SSF82607">
    <property type="entry name" value="YbaB-like"/>
    <property type="match status" value="1"/>
</dbReference>
<comment type="caution">
    <text evidence="1">The sequence shown here is derived from an EMBL/GenBank/DDBJ whole genome shotgun (WGS) entry which is preliminary data.</text>
</comment>
<dbReference type="EMBL" id="BOMB01000032">
    <property type="protein sequence ID" value="GID14681.1"/>
    <property type="molecule type" value="Genomic_DNA"/>
</dbReference>
<dbReference type="Pfam" id="PF02575">
    <property type="entry name" value="YbaB_DNA_bd"/>
    <property type="match status" value="1"/>
</dbReference>
<evidence type="ECO:0000313" key="2">
    <source>
        <dbReference type="Proteomes" id="UP000612808"/>
    </source>
</evidence>
<dbReference type="Gene3D" id="3.30.1310.10">
    <property type="entry name" value="Nucleoid-associated protein YbaB-like domain"/>
    <property type="match status" value="1"/>
</dbReference>
<dbReference type="GO" id="GO:0003677">
    <property type="term" value="F:DNA binding"/>
    <property type="evidence" value="ECO:0007669"/>
    <property type="project" value="InterPro"/>
</dbReference>
<protein>
    <recommendedName>
        <fullName evidence="3">YbaB/EbfC DNA-binding family protein</fullName>
    </recommendedName>
</protein>